<evidence type="ECO:0000256" key="1">
    <source>
        <dbReference type="SAM" id="MobiDB-lite"/>
    </source>
</evidence>
<dbReference type="InterPro" id="IPR016833">
    <property type="entry name" value="Put_Na-Bile_cotransptr"/>
</dbReference>
<feature type="transmembrane region" description="Helical" evidence="2">
    <location>
        <begin position="278"/>
        <end position="303"/>
    </location>
</feature>
<sequence length="447" mass="49574">MTTSPPLSEANAKTNTKSSRYCRIISIILHQWLLIGIAVACILAYFFPHIAAHGGVIRSQYSILYGAVALIFLISGLSISSHALLIHALNWRLHLLVQGASFLLAPVTMYALVQVISAGDPEQKIDRGVLVGYILTACIPTTIASNVMMTRSAGGDDAAALVEVLIGNVFGPVLSPVWTVALIPKGKGFEAWEGVSGDLDAMYRNVFKLLGLSVYLPLVVGQAIRWKWRERTSWVMQRFYLNKVGTFMLLLLIWTSFSSCFATSALQSLNPSTIVFVLLFNIAIYLFWTLICFFLAHILPNYLPSLLTTIQQHLRIKEPLYPSFPARITIAICFCGPAKTAALGIPLLYAMWDSFDELVKAKISIPLILYTTEQIVCAHFLVLVFKSWMRRGEKNEKSGIEVGVEEGDGGVWNESVPTRSEVSERDSIRPQQELDVEIQDAVYEKKG</sequence>
<feature type="region of interest" description="Disordered" evidence="1">
    <location>
        <begin position="404"/>
        <end position="430"/>
    </location>
</feature>
<dbReference type="AlphaFoldDB" id="A0A9P4HZM6"/>
<dbReference type="PANTHER" id="PTHR18640:SF5">
    <property type="entry name" value="SODIUM_BILE ACID COTRANSPORTER 7"/>
    <property type="match status" value="1"/>
</dbReference>
<comment type="caution">
    <text evidence="3">The sequence shown here is derived from an EMBL/GenBank/DDBJ whole genome shotgun (WGS) entry which is preliminary data.</text>
</comment>
<feature type="transmembrane region" description="Helical" evidence="2">
    <location>
        <begin position="63"/>
        <end position="86"/>
    </location>
</feature>
<evidence type="ECO:0000256" key="2">
    <source>
        <dbReference type="SAM" id="Phobius"/>
    </source>
</evidence>
<feature type="transmembrane region" description="Helical" evidence="2">
    <location>
        <begin position="244"/>
        <end position="266"/>
    </location>
</feature>
<feature type="transmembrane region" description="Helical" evidence="2">
    <location>
        <begin position="160"/>
        <end position="183"/>
    </location>
</feature>
<dbReference type="PANTHER" id="PTHR18640">
    <property type="entry name" value="SOLUTE CARRIER FAMILY 10 MEMBER 7"/>
    <property type="match status" value="1"/>
</dbReference>
<dbReference type="Proteomes" id="UP000799776">
    <property type="component" value="Unassembled WGS sequence"/>
</dbReference>
<organism evidence="3 4">
    <name type="scientific">Saccharata proteae CBS 121410</name>
    <dbReference type="NCBI Taxonomy" id="1314787"/>
    <lineage>
        <taxon>Eukaryota</taxon>
        <taxon>Fungi</taxon>
        <taxon>Dikarya</taxon>
        <taxon>Ascomycota</taxon>
        <taxon>Pezizomycotina</taxon>
        <taxon>Dothideomycetes</taxon>
        <taxon>Dothideomycetes incertae sedis</taxon>
        <taxon>Botryosphaeriales</taxon>
        <taxon>Saccharataceae</taxon>
        <taxon>Saccharata</taxon>
    </lineage>
</organism>
<feature type="transmembrane region" description="Helical" evidence="2">
    <location>
        <begin position="324"/>
        <end position="351"/>
    </location>
</feature>
<dbReference type="InterPro" id="IPR038770">
    <property type="entry name" value="Na+/solute_symporter_sf"/>
</dbReference>
<dbReference type="Pfam" id="PF13593">
    <property type="entry name" value="SBF_like"/>
    <property type="match status" value="1"/>
</dbReference>
<evidence type="ECO:0008006" key="5">
    <source>
        <dbReference type="Google" id="ProtNLM"/>
    </source>
</evidence>
<dbReference type="GO" id="GO:0005886">
    <property type="term" value="C:plasma membrane"/>
    <property type="evidence" value="ECO:0007669"/>
    <property type="project" value="TreeGrafter"/>
</dbReference>
<dbReference type="Gene3D" id="1.20.1530.20">
    <property type="match status" value="1"/>
</dbReference>
<protein>
    <recommendedName>
        <fullName evidence="5">Sodium bile acid symporter family protein</fullName>
    </recommendedName>
</protein>
<evidence type="ECO:0000313" key="4">
    <source>
        <dbReference type="Proteomes" id="UP000799776"/>
    </source>
</evidence>
<gene>
    <name evidence="3" type="ORF">K490DRAFT_36028</name>
</gene>
<reference evidence="3" key="1">
    <citation type="journal article" date="2020" name="Stud. Mycol.">
        <title>101 Dothideomycetes genomes: a test case for predicting lifestyles and emergence of pathogens.</title>
        <authorList>
            <person name="Haridas S."/>
            <person name="Albert R."/>
            <person name="Binder M."/>
            <person name="Bloem J."/>
            <person name="Labutti K."/>
            <person name="Salamov A."/>
            <person name="Andreopoulos B."/>
            <person name="Baker S."/>
            <person name="Barry K."/>
            <person name="Bills G."/>
            <person name="Bluhm B."/>
            <person name="Cannon C."/>
            <person name="Castanera R."/>
            <person name="Culley D."/>
            <person name="Daum C."/>
            <person name="Ezra D."/>
            <person name="Gonzalez J."/>
            <person name="Henrissat B."/>
            <person name="Kuo A."/>
            <person name="Liang C."/>
            <person name="Lipzen A."/>
            <person name="Lutzoni F."/>
            <person name="Magnuson J."/>
            <person name="Mondo S."/>
            <person name="Nolan M."/>
            <person name="Ohm R."/>
            <person name="Pangilinan J."/>
            <person name="Park H.-J."/>
            <person name="Ramirez L."/>
            <person name="Alfaro M."/>
            <person name="Sun H."/>
            <person name="Tritt A."/>
            <person name="Yoshinaga Y."/>
            <person name="Zwiers L.-H."/>
            <person name="Turgeon B."/>
            <person name="Goodwin S."/>
            <person name="Spatafora J."/>
            <person name="Crous P."/>
            <person name="Grigoriev I."/>
        </authorList>
    </citation>
    <scope>NUCLEOTIDE SEQUENCE</scope>
    <source>
        <strain evidence="3">CBS 121410</strain>
    </source>
</reference>
<name>A0A9P4HZM6_9PEZI</name>
<feature type="transmembrane region" description="Helical" evidence="2">
    <location>
        <begin position="203"/>
        <end position="224"/>
    </location>
</feature>
<keyword evidence="2" id="KW-1133">Transmembrane helix</keyword>
<accession>A0A9P4HZM6</accession>
<feature type="transmembrane region" description="Helical" evidence="2">
    <location>
        <begin position="21"/>
        <end position="47"/>
    </location>
</feature>
<keyword evidence="2" id="KW-0472">Membrane</keyword>
<feature type="transmembrane region" description="Helical" evidence="2">
    <location>
        <begin position="93"/>
        <end position="116"/>
    </location>
</feature>
<proteinExistence type="predicted"/>
<keyword evidence="4" id="KW-1185">Reference proteome</keyword>
<feature type="transmembrane region" description="Helical" evidence="2">
    <location>
        <begin position="363"/>
        <end position="385"/>
    </location>
</feature>
<dbReference type="OrthoDB" id="188035at2759"/>
<keyword evidence="2" id="KW-0812">Transmembrane</keyword>
<feature type="transmembrane region" description="Helical" evidence="2">
    <location>
        <begin position="128"/>
        <end position="148"/>
    </location>
</feature>
<evidence type="ECO:0000313" key="3">
    <source>
        <dbReference type="EMBL" id="KAF2090472.1"/>
    </source>
</evidence>
<dbReference type="EMBL" id="ML978713">
    <property type="protein sequence ID" value="KAF2090472.1"/>
    <property type="molecule type" value="Genomic_DNA"/>
</dbReference>